<evidence type="ECO:0000313" key="2">
    <source>
        <dbReference type="EMBL" id="KAH7165478.1"/>
    </source>
</evidence>
<sequence>MSPGLTPITALFPIATHAHLAGPAWGVASRVGSLNRGGDYESVRTLRCWHFLTFWPHRFLVRASSRLPLHGNPVVTRRPMVTWPSSSRAEPCLRQLALEQPASSKLQAAAPHFWGKLFPPRARQSVPRGPGRQSKRQVRGGDDWYRSWRKERPQPNVQRAIWLVIRLAPKRSILSGYLPSKPQIMAQVLHICGLGCGMPKPLLHYCGVPSRACPVGYAIRSGLCLPCREILAVTGRRRFPGEKKSRARESMCEVGMILHSTIEVTPASQSILKANPPCIVMRNKAAAQASMSRRRLSNRVPIICTDLPTRHPLCRGFIPGCACALFPHPITSPCLSALVPTDTAARGGAIRETRDTASDFDICFSLLSLPWPFLLTGWGGDLRGESPPYPEPAIWTPPPQLS</sequence>
<dbReference type="EMBL" id="JAGMUV010000003">
    <property type="protein sequence ID" value="KAH7165478.1"/>
    <property type="molecule type" value="Genomic_DNA"/>
</dbReference>
<evidence type="ECO:0000256" key="1">
    <source>
        <dbReference type="SAM" id="MobiDB-lite"/>
    </source>
</evidence>
<name>A0A9P9FJU1_9HYPO</name>
<accession>A0A9P9FJU1</accession>
<organism evidence="2 3">
    <name type="scientific">Dactylonectria macrodidyma</name>
    <dbReference type="NCBI Taxonomy" id="307937"/>
    <lineage>
        <taxon>Eukaryota</taxon>
        <taxon>Fungi</taxon>
        <taxon>Dikarya</taxon>
        <taxon>Ascomycota</taxon>
        <taxon>Pezizomycotina</taxon>
        <taxon>Sordariomycetes</taxon>
        <taxon>Hypocreomycetidae</taxon>
        <taxon>Hypocreales</taxon>
        <taxon>Nectriaceae</taxon>
        <taxon>Dactylonectria</taxon>
    </lineage>
</organism>
<comment type="caution">
    <text evidence="2">The sequence shown here is derived from an EMBL/GenBank/DDBJ whole genome shotgun (WGS) entry which is preliminary data.</text>
</comment>
<evidence type="ECO:0000313" key="3">
    <source>
        <dbReference type="Proteomes" id="UP000738349"/>
    </source>
</evidence>
<dbReference type="OrthoDB" id="10642607at2759"/>
<keyword evidence="3" id="KW-1185">Reference proteome</keyword>
<protein>
    <submittedName>
        <fullName evidence="2">Uncharacterized protein</fullName>
    </submittedName>
</protein>
<dbReference type="Proteomes" id="UP000738349">
    <property type="component" value="Unassembled WGS sequence"/>
</dbReference>
<dbReference type="AlphaFoldDB" id="A0A9P9FJU1"/>
<proteinExistence type="predicted"/>
<gene>
    <name evidence="2" type="ORF">EDB81DRAFT_254542</name>
</gene>
<feature type="region of interest" description="Disordered" evidence="1">
    <location>
        <begin position="120"/>
        <end position="145"/>
    </location>
</feature>
<reference evidence="2" key="1">
    <citation type="journal article" date="2021" name="Nat. Commun.">
        <title>Genetic determinants of endophytism in the Arabidopsis root mycobiome.</title>
        <authorList>
            <person name="Mesny F."/>
            <person name="Miyauchi S."/>
            <person name="Thiergart T."/>
            <person name="Pickel B."/>
            <person name="Atanasova L."/>
            <person name="Karlsson M."/>
            <person name="Huettel B."/>
            <person name="Barry K.W."/>
            <person name="Haridas S."/>
            <person name="Chen C."/>
            <person name="Bauer D."/>
            <person name="Andreopoulos W."/>
            <person name="Pangilinan J."/>
            <person name="LaButti K."/>
            <person name="Riley R."/>
            <person name="Lipzen A."/>
            <person name="Clum A."/>
            <person name="Drula E."/>
            <person name="Henrissat B."/>
            <person name="Kohler A."/>
            <person name="Grigoriev I.V."/>
            <person name="Martin F.M."/>
            <person name="Hacquard S."/>
        </authorList>
    </citation>
    <scope>NUCLEOTIDE SEQUENCE</scope>
    <source>
        <strain evidence="2">MPI-CAGE-AT-0147</strain>
    </source>
</reference>